<dbReference type="AlphaFoldDB" id="A0A6G7VIK1"/>
<evidence type="ECO:0000313" key="7">
    <source>
        <dbReference type="EMBL" id="QIK39851.1"/>
    </source>
</evidence>
<keyword evidence="3" id="KW-0238">DNA-binding</keyword>
<evidence type="ECO:0000256" key="1">
    <source>
        <dbReference type="ARBA" id="ARBA00009437"/>
    </source>
</evidence>
<evidence type="ECO:0000256" key="4">
    <source>
        <dbReference type="ARBA" id="ARBA00023159"/>
    </source>
</evidence>
<protein>
    <submittedName>
        <fullName evidence="7">LysR family transcriptional regulator</fullName>
    </submittedName>
</protein>
<dbReference type="InterPro" id="IPR000847">
    <property type="entry name" value="LysR_HTH_N"/>
</dbReference>
<dbReference type="PANTHER" id="PTHR30346">
    <property type="entry name" value="TRANSCRIPTIONAL DUAL REGULATOR HCAR-RELATED"/>
    <property type="match status" value="1"/>
</dbReference>
<accession>A0A6G7VIK1</accession>
<dbReference type="SUPFAM" id="SSF53850">
    <property type="entry name" value="Periplasmic binding protein-like II"/>
    <property type="match status" value="1"/>
</dbReference>
<dbReference type="Pfam" id="PF00126">
    <property type="entry name" value="HTH_1"/>
    <property type="match status" value="1"/>
</dbReference>
<dbReference type="Gene3D" id="3.40.190.10">
    <property type="entry name" value="Periplasmic binding protein-like II"/>
    <property type="match status" value="2"/>
</dbReference>
<keyword evidence="8" id="KW-1185">Reference proteome</keyword>
<dbReference type="FunFam" id="1.10.10.10:FF:000001">
    <property type="entry name" value="LysR family transcriptional regulator"/>
    <property type="match status" value="1"/>
</dbReference>
<dbReference type="PROSITE" id="PS50931">
    <property type="entry name" value="HTH_LYSR"/>
    <property type="match status" value="1"/>
</dbReference>
<proteinExistence type="inferred from homology"/>
<dbReference type="KEGG" id="mon:G8E03_03170"/>
<dbReference type="Proteomes" id="UP000500791">
    <property type="component" value="Chromosome"/>
</dbReference>
<dbReference type="Gene3D" id="1.10.10.10">
    <property type="entry name" value="Winged helix-like DNA-binding domain superfamily/Winged helix DNA-binding domain"/>
    <property type="match status" value="1"/>
</dbReference>
<comment type="similarity">
    <text evidence="1">Belongs to the LysR transcriptional regulatory family.</text>
</comment>
<evidence type="ECO:0000259" key="6">
    <source>
        <dbReference type="PROSITE" id="PS50931"/>
    </source>
</evidence>
<dbReference type="GO" id="GO:0003700">
    <property type="term" value="F:DNA-binding transcription factor activity"/>
    <property type="evidence" value="ECO:0007669"/>
    <property type="project" value="InterPro"/>
</dbReference>
<dbReference type="RefSeq" id="WP_166188591.1">
    <property type="nucleotide sequence ID" value="NZ_CP049811.1"/>
</dbReference>
<evidence type="ECO:0000313" key="8">
    <source>
        <dbReference type="Proteomes" id="UP000500791"/>
    </source>
</evidence>
<evidence type="ECO:0000256" key="5">
    <source>
        <dbReference type="ARBA" id="ARBA00023163"/>
    </source>
</evidence>
<dbReference type="CDD" id="cd08411">
    <property type="entry name" value="PBP2_OxyR"/>
    <property type="match status" value="1"/>
</dbReference>
<dbReference type="PRINTS" id="PR00039">
    <property type="entry name" value="HTHLYSR"/>
</dbReference>
<dbReference type="SUPFAM" id="SSF46785">
    <property type="entry name" value="Winged helix' DNA-binding domain"/>
    <property type="match status" value="1"/>
</dbReference>
<reference evidence="7 8" key="1">
    <citation type="submission" date="2020-03" db="EMBL/GenBank/DDBJ databases">
        <title>Complete genome sequence of Monaibacterium sp. ALG8 with diverse plasmids.</title>
        <authorList>
            <person name="Sun C."/>
        </authorList>
    </citation>
    <scope>NUCLEOTIDE SEQUENCE [LARGE SCALE GENOMIC DNA]</scope>
    <source>
        <strain evidence="7 8">ALG8</strain>
    </source>
</reference>
<sequence>MNNLTLRQLRYFQALAQHGHFGHAAAMCSISQPAMSVQIRELEENLGVTLFERSARKVRLTPFGDELAVRVRDILGAVDELGELARATAGKVPDRLRIGIIPTVAPYLLPAMVTALTRLNPALDLHVRETQTTGLLRALEQGALDAAVVALPVSHPAFTEVALCEEDFVLVRPAADADKPVPDGETLRRMRLLLLEEGHCFRDQALAFCAAPANMPRDGLDGSSLTTLVQMVGAGIGVTLIPEMAIGLETGSAPVSVSRFGHPAPKRTIGLIWRRTNPLATQLHTIAEVLGSVSRRD</sequence>
<dbReference type="Pfam" id="PF03466">
    <property type="entry name" value="LysR_substrate"/>
    <property type="match status" value="1"/>
</dbReference>
<dbReference type="InterPro" id="IPR036390">
    <property type="entry name" value="WH_DNA-bd_sf"/>
</dbReference>
<dbReference type="InterPro" id="IPR036388">
    <property type="entry name" value="WH-like_DNA-bd_sf"/>
</dbReference>
<dbReference type="GO" id="GO:0032993">
    <property type="term" value="C:protein-DNA complex"/>
    <property type="evidence" value="ECO:0007669"/>
    <property type="project" value="TreeGrafter"/>
</dbReference>
<keyword evidence="4" id="KW-0010">Activator</keyword>
<feature type="domain" description="HTH lysR-type" evidence="6">
    <location>
        <begin position="4"/>
        <end position="61"/>
    </location>
</feature>
<dbReference type="PANTHER" id="PTHR30346:SF26">
    <property type="entry name" value="HYDROGEN PEROXIDE-INDUCIBLE GENES ACTIVATOR"/>
    <property type="match status" value="1"/>
</dbReference>
<keyword evidence="2" id="KW-0805">Transcription regulation</keyword>
<dbReference type="EMBL" id="CP049811">
    <property type="protein sequence ID" value="QIK39851.1"/>
    <property type="molecule type" value="Genomic_DNA"/>
</dbReference>
<gene>
    <name evidence="7" type="ORF">G8E03_03170</name>
</gene>
<dbReference type="InterPro" id="IPR005119">
    <property type="entry name" value="LysR_subst-bd"/>
</dbReference>
<keyword evidence="5" id="KW-0804">Transcription</keyword>
<dbReference type="GO" id="GO:0003677">
    <property type="term" value="F:DNA binding"/>
    <property type="evidence" value="ECO:0007669"/>
    <property type="project" value="UniProtKB-KW"/>
</dbReference>
<organism evidence="7 8">
    <name type="scientific">Pontivivens nitratireducens</name>
    <dbReference type="NCBI Taxonomy" id="2758038"/>
    <lineage>
        <taxon>Bacteria</taxon>
        <taxon>Pseudomonadati</taxon>
        <taxon>Pseudomonadota</taxon>
        <taxon>Alphaproteobacteria</taxon>
        <taxon>Rhodobacterales</taxon>
        <taxon>Paracoccaceae</taxon>
        <taxon>Pontivivens</taxon>
    </lineage>
</organism>
<name>A0A6G7VIK1_9RHOB</name>
<evidence type="ECO:0000256" key="2">
    <source>
        <dbReference type="ARBA" id="ARBA00023015"/>
    </source>
</evidence>
<evidence type="ECO:0000256" key="3">
    <source>
        <dbReference type="ARBA" id="ARBA00023125"/>
    </source>
</evidence>